<keyword evidence="4" id="KW-1185">Reference proteome</keyword>
<feature type="compositionally biased region" description="Basic and acidic residues" evidence="1">
    <location>
        <begin position="206"/>
        <end position="217"/>
    </location>
</feature>
<gene>
    <name evidence="3" type="ORF">GUY60_32205</name>
</gene>
<dbReference type="InterPro" id="IPR033932">
    <property type="entry name" value="YtcJ-like"/>
</dbReference>
<evidence type="ECO:0000313" key="4">
    <source>
        <dbReference type="Proteomes" id="UP000598297"/>
    </source>
</evidence>
<feature type="domain" description="Amidohydrolase 3" evidence="2">
    <location>
        <begin position="85"/>
        <end position="591"/>
    </location>
</feature>
<comment type="caution">
    <text evidence="3">The sequence shown here is derived from an EMBL/GenBank/DDBJ whole genome shotgun (WGS) entry which is preliminary data.</text>
</comment>
<dbReference type="Gene3D" id="2.30.40.10">
    <property type="entry name" value="Urease, subunit C, domain 1"/>
    <property type="match status" value="1"/>
</dbReference>
<dbReference type="EMBL" id="JAAAHS010000407">
    <property type="protein sequence ID" value="NBE56020.1"/>
    <property type="molecule type" value="Genomic_DNA"/>
</dbReference>
<dbReference type="CDD" id="cd01300">
    <property type="entry name" value="YtcJ_like"/>
    <property type="match status" value="1"/>
</dbReference>
<evidence type="ECO:0000259" key="2">
    <source>
        <dbReference type="Pfam" id="PF07969"/>
    </source>
</evidence>
<dbReference type="PANTHER" id="PTHR22642">
    <property type="entry name" value="IMIDAZOLONEPROPIONASE"/>
    <property type="match status" value="1"/>
</dbReference>
<dbReference type="InterPro" id="IPR011059">
    <property type="entry name" value="Metal-dep_hydrolase_composite"/>
</dbReference>
<dbReference type="AlphaFoldDB" id="A0A964XNZ5"/>
<dbReference type="RefSeq" id="WP_161704327.1">
    <property type="nucleotide sequence ID" value="NZ_JAAAHS010000407.1"/>
</dbReference>
<name>A0A964XNZ5_9ACTN</name>
<dbReference type="Proteomes" id="UP000598297">
    <property type="component" value="Unassembled WGS sequence"/>
</dbReference>
<evidence type="ECO:0000256" key="1">
    <source>
        <dbReference type="SAM" id="MobiDB-lite"/>
    </source>
</evidence>
<dbReference type="SUPFAM" id="SSF51338">
    <property type="entry name" value="Composite domain of metallo-dependent hydrolases"/>
    <property type="match status" value="1"/>
</dbReference>
<dbReference type="InterPro" id="IPR013108">
    <property type="entry name" value="Amidohydro_3"/>
</dbReference>
<sequence>MESSPRRRTVLAAAGATAVAVTVTEGCSPPGEEHDRPADLVLKNGYVYTVDDQNSVHQALAVTGGRITYVGNTKGVAPHIGKGTKVVDLKGRMVMPGLHDGHLHPMDGGQALLGCDLDYESLTVKQFQDRIQAYIDKTKNSEPDAWVQVNHWYAQAMRPAGTKLTKADLDKLDTKRPIMVQSTDGHTLLLNSRALEIAGITAKTKDPTGGKIGHGEDGEPNGLLEDGADKLVRSKLPEPTTKDHVKVARRALTALAEQGVTTFMDAFSDENALRAFTTLAEQGELTARPHFAPVVEVSAKDPVKELHRLRRRYHAGRTETRPAVAVHNAKLFLDGVLQHPAQTAALLEPYLVHKHNDWVHGKKKGEHYWEPEKLNNTVHKLAKAGFDPHIHAIGDRAVRTALDAFAHLREQGDQDTRPTVAHAELVNPKDVPRFGRLNVCAAMGFHWAKPAPDSVDSVKPYLGAKRWSHYEPEGDINHHHGRITLGSDWPVDPLDEWTAIKTVITRTATPDSPYAKQGPMTPHQRLTRAAALRAATLNGAYQLRQEKETGSLEKGKLADLIVLDRNVVKVPSEEIAQTKVLLTVVGGKVVHGSTRLD</sequence>
<accession>A0A964XNZ5</accession>
<dbReference type="InterPro" id="IPR032466">
    <property type="entry name" value="Metal_Hydrolase"/>
</dbReference>
<feature type="region of interest" description="Disordered" evidence="1">
    <location>
        <begin position="206"/>
        <end position="225"/>
    </location>
</feature>
<dbReference type="Gene3D" id="3.10.310.70">
    <property type="match status" value="1"/>
</dbReference>
<dbReference type="SUPFAM" id="SSF51556">
    <property type="entry name" value="Metallo-dependent hydrolases"/>
    <property type="match status" value="1"/>
</dbReference>
<protein>
    <submittedName>
        <fullName evidence="3">Amidohydrolase family protein</fullName>
    </submittedName>
</protein>
<proteinExistence type="predicted"/>
<dbReference type="Pfam" id="PF07969">
    <property type="entry name" value="Amidohydro_3"/>
    <property type="match status" value="1"/>
</dbReference>
<dbReference type="Gene3D" id="3.20.20.140">
    <property type="entry name" value="Metal-dependent hydrolases"/>
    <property type="match status" value="1"/>
</dbReference>
<reference evidence="3" key="1">
    <citation type="submission" date="2020-01" db="EMBL/GenBank/DDBJ databases">
        <title>Whole-genome analyses of novel actinobacteria.</title>
        <authorList>
            <person name="Sahin N."/>
        </authorList>
    </citation>
    <scope>NUCLEOTIDE SEQUENCE</scope>
    <source>
        <strain evidence="3">YC537</strain>
    </source>
</reference>
<evidence type="ECO:0000313" key="3">
    <source>
        <dbReference type="EMBL" id="NBE56020.1"/>
    </source>
</evidence>
<dbReference type="OrthoDB" id="3173428at2"/>
<dbReference type="PANTHER" id="PTHR22642:SF2">
    <property type="entry name" value="PROTEIN LONG AFTER FAR-RED 3"/>
    <property type="match status" value="1"/>
</dbReference>
<dbReference type="GO" id="GO:0016810">
    <property type="term" value="F:hydrolase activity, acting on carbon-nitrogen (but not peptide) bonds"/>
    <property type="evidence" value="ECO:0007669"/>
    <property type="project" value="InterPro"/>
</dbReference>
<organism evidence="3 4">
    <name type="scientific">Streptomyces boluensis</name>
    <dbReference type="NCBI Taxonomy" id="1775135"/>
    <lineage>
        <taxon>Bacteria</taxon>
        <taxon>Bacillati</taxon>
        <taxon>Actinomycetota</taxon>
        <taxon>Actinomycetes</taxon>
        <taxon>Kitasatosporales</taxon>
        <taxon>Streptomycetaceae</taxon>
        <taxon>Streptomyces</taxon>
    </lineage>
</organism>